<organism evidence="1 2">
    <name type="scientific">Populus trichocarpa</name>
    <name type="common">Western balsam poplar</name>
    <name type="synonym">Populus balsamifera subsp. trichocarpa</name>
    <dbReference type="NCBI Taxonomy" id="3694"/>
    <lineage>
        <taxon>Eukaryota</taxon>
        <taxon>Viridiplantae</taxon>
        <taxon>Streptophyta</taxon>
        <taxon>Embryophyta</taxon>
        <taxon>Tracheophyta</taxon>
        <taxon>Spermatophyta</taxon>
        <taxon>Magnoliopsida</taxon>
        <taxon>eudicotyledons</taxon>
        <taxon>Gunneridae</taxon>
        <taxon>Pentapetalae</taxon>
        <taxon>rosids</taxon>
        <taxon>fabids</taxon>
        <taxon>Malpighiales</taxon>
        <taxon>Salicaceae</taxon>
        <taxon>Saliceae</taxon>
        <taxon>Populus</taxon>
    </lineage>
</organism>
<evidence type="ECO:0000313" key="1">
    <source>
        <dbReference type="EMBL" id="KAI9396854.1"/>
    </source>
</evidence>
<proteinExistence type="predicted"/>
<accession>A0ACC0T5K2</accession>
<reference evidence="1 2" key="1">
    <citation type="journal article" date="2006" name="Science">
        <title>The genome of black cottonwood, Populus trichocarpa (Torr. &amp; Gray).</title>
        <authorList>
            <person name="Tuskan G.A."/>
            <person name="Difazio S."/>
            <person name="Jansson S."/>
            <person name="Bohlmann J."/>
            <person name="Grigoriev I."/>
            <person name="Hellsten U."/>
            <person name="Putnam N."/>
            <person name="Ralph S."/>
            <person name="Rombauts S."/>
            <person name="Salamov A."/>
            <person name="Schein J."/>
            <person name="Sterck L."/>
            <person name="Aerts A."/>
            <person name="Bhalerao R.R."/>
            <person name="Bhalerao R.P."/>
            <person name="Blaudez D."/>
            <person name="Boerjan W."/>
            <person name="Brun A."/>
            <person name="Brunner A."/>
            <person name="Busov V."/>
            <person name="Campbell M."/>
            <person name="Carlson J."/>
            <person name="Chalot M."/>
            <person name="Chapman J."/>
            <person name="Chen G.L."/>
            <person name="Cooper D."/>
            <person name="Coutinho P.M."/>
            <person name="Couturier J."/>
            <person name="Covert S."/>
            <person name="Cronk Q."/>
            <person name="Cunningham R."/>
            <person name="Davis J."/>
            <person name="Degroeve S."/>
            <person name="Dejardin A."/>
            <person name="Depamphilis C."/>
            <person name="Detter J."/>
            <person name="Dirks B."/>
            <person name="Dubchak I."/>
            <person name="Duplessis S."/>
            <person name="Ehlting J."/>
            <person name="Ellis B."/>
            <person name="Gendler K."/>
            <person name="Goodstein D."/>
            <person name="Gribskov M."/>
            <person name="Grimwood J."/>
            <person name="Groover A."/>
            <person name="Gunter L."/>
            <person name="Hamberger B."/>
            <person name="Heinze B."/>
            <person name="Helariutta Y."/>
            <person name="Henrissat B."/>
            <person name="Holligan D."/>
            <person name="Holt R."/>
            <person name="Huang W."/>
            <person name="Islam-Faridi N."/>
            <person name="Jones S."/>
            <person name="Jones-Rhoades M."/>
            <person name="Jorgensen R."/>
            <person name="Joshi C."/>
            <person name="Kangasjarvi J."/>
            <person name="Karlsson J."/>
            <person name="Kelleher C."/>
            <person name="Kirkpatrick R."/>
            <person name="Kirst M."/>
            <person name="Kohler A."/>
            <person name="Kalluri U."/>
            <person name="Larimer F."/>
            <person name="Leebens-Mack J."/>
            <person name="Leple J.C."/>
            <person name="Locascio P."/>
            <person name="Lou Y."/>
            <person name="Lucas S."/>
            <person name="Martin F."/>
            <person name="Montanini B."/>
            <person name="Napoli C."/>
            <person name="Nelson D.R."/>
            <person name="Nelson C."/>
            <person name="Nieminen K."/>
            <person name="Nilsson O."/>
            <person name="Pereda V."/>
            <person name="Peter G."/>
            <person name="Philippe R."/>
            <person name="Pilate G."/>
            <person name="Poliakov A."/>
            <person name="Razumovskaya J."/>
            <person name="Richardson P."/>
            <person name="Rinaldi C."/>
            <person name="Ritland K."/>
            <person name="Rouze P."/>
            <person name="Ryaboy D."/>
            <person name="Schmutz J."/>
            <person name="Schrader J."/>
            <person name="Segerman B."/>
            <person name="Shin H."/>
            <person name="Siddiqui A."/>
            <person name="Sterky F."/>
            <person name="Terry A."/>
            <person name="Tsai C.J."/>
            <person name="Uberbacher E."/>
            <person name="Unneberg P."/>
            <person name="Vahala J."/>
            <person name="Wall K."/>
            <person name="Wessler S."/>
            <person name="Yang G."/>
            <person name="Yin T."/>
            <person name="Douglas C."/>
            <person name="Marra M."/>
            <person name="Sandberg G."/>
            <person name="Van de Peer Y."/>
            <person name="Rokhsar D."/>
        </authorList>
    </citation>
    <scope>NUCLEOTIDE SEQUENCE [LARGE SCALE GENOMIC DNA]</scope>
    <source>
        <strain evidence="2">cv. Nisqually</strain>
    </source>
</reference>
<comment type="caution">
    <text evidence="1">The sequence shown here is derived from an EMBL/GenBank/DDBJ whole genome shotgun (WGS) entry which is preliminary data.</text>
</comment>
<protein>
    <submittedName>
        <fullName evidence="1">Uncharacterized protein</fullName>
    </submittedName>
</protein>
<sequence length="498" mass="54900">MSVLNWKHHTLIQALMSRGPLTEDELFNIFADVTGKNPRGNKRELNDYLLKINKELSYVQMEMRCCRNQNDGGVCYGLVNTVPDEQSKLGTKYSVPQIALFKGVIEAIVQDVTAQGSISNIDALNIRLENQVQNGTGSEYQEGPSQIPPALRNFSMSQKEKTLDELVRDNWLCHTPDGAIGLGARSYLDLRSWFNSSGIPSCEVCNEAGVKGKVCQNEGCTARIHHHCLEKKISHSRGDIVCPSCGIQWHRGVAKTEVIGEEGDLNGHIQSQLPAGSKRKRLRADTNIPAAAFGCVSSQGSQSGSSRRITRASARLKEERGVYSWVAVNYVHGTMGSEPHKTTGMVELGGNSLQITFASREAAQVQSSRRIKLAGVAYNLQAQSLPKFGQDTAWESLHEWHSSRDMSSSSVYRDGFVGNPCIPKGYEVAYNISDPKLLLSHGAGNFTACRLEVLALLKSRQEKCLRPPCNIVSPFFMELQSKPVSQNNVFYASEGFFV</sequence>
<keyword evidence="2" id="KW-1185">Reference proteome</keyword>
<gene>
    <name evidence="1" type="ORF">POPTR_004G195600v4</name>
</gene>
<evidence type="ECO:0000313" key="2">
    <source>
        <dbReference type="Proteomes" id="UP000006729"/>
    </source>
</evidence>
<dbReference type="Proteomes" id="UP000006729">
    <property type="component" value="Chromosome 4"/>
</dbReference>
<dbReference type="EMBL" id="CM009293">
    <property type="protein sequence ID" value="KAI9396854.1"/>
    <property type="molecule type" value="Genomic_DNA"/>
</dbReference>
<name>A0ACC0T5K2_POPTR</name>